<keyword evidence="1" id="KW-0456">Lyase</keyword>
<organism evidence="1 2">
    <name type="scientific">Klebsiella michiganensis</name>
    <dbReference type="NCBI Taxonomy" id="1134687"/>
    <lineage>
        <taxon>Bacteria</taxon>
        <taxon>Pseudomonadati</taxon>
        <taxon>Pseudomonadota</taxon>
        <taxon>Gammaproteobacteria</taxon>
        <taxon>Enterobacterales</taxon>
        <taxon>Enterobacteriaceae</taxon>
        <taxon>Klebsiella/Raoultella group</taxon>
        <taxon>Klebsiella</taxon>
    </lineage>
</organism>
<dbReference type="InterPro" id="IPR036660">
    <property type="entry name" value="Fe-S_hydroAse_TtdB_cat_sf"/>
</dbReference>
<dbReference type="Proteomes" id="UP000255050">
    <property type="component" value="Unassembled WGS sequence"/>
</dbReference>
<gene>
    <name evidence="1" type="primary">ttdB_2</name>
    <name evidence="1" type="ORF">NCTC11694_04830</name>
</gene>
<name>A0A7H4M577_9ENTR</name>
<dbReference type="PANTHER" id="PTHR43351:SF3">
    <property type="entry name" value="L(+)-TARTRATE DEHYDRATASE SUBUNIT BETA"/>
    <property type="match status" value="1"/>
</dbReference>
<accession>A0A7H4M577</accession>
<dbReference type="GO" id="GO:0008730">
    <property type="term" value="F:L(+)-tartrate dehydratase activity"/>
    <property type="evidence" value="ECO:0007669"/>
    <property type="project" value="UniProtKB-EC"/>
</dbReference>
<proteinExistence type="predicted"/>
<sequence length="64" mass="7494">MKDAQWRDLGMPETLWVCRVKEFGPLIVSIDTHGNNLFEQNKVIFNQRKEIVADEICQNVSFIK</sequence>
<dbReference type="PANTHER" id="PTHR43351">
    <property type="entry name" value="L(+)-TARTRATE DEHYDRATASE SUBUNIT BETA"/>
    <property type="match status" value="1"/>
</dbReference>
<dbReference type="AlphaFoldDB" id="A0A7H4M577"/>
<dbReference type="EMBL" id="UGJR01000002">
    <property type="protein sequence ID" value="STR43553.1"/>
    <property type="molecule type" value="Genomic_DNA"/>
</dbReference>
<evidence type="ECO:0000313" key="1">
    <source>
        <dbReference type="EMBL" id="STR43553.1"/>
    </source>
</evidence>
<dbReference type="SUPFAM" id="SSF117457">
    <property type="entry name" value="FumA C-terminal domain-like"/>
    <property type="match status" value="1"/>
</dbReference>
<protein>
    <submittedName>
        <fullName evidence="1">L(+)-tartrate dehydratase subunit beta</fullName>
        <ecNumber evidence="1">4.2.1.32</ecNumber>
    </submittedName>
</protein>
<evidence type="ECO:0000313" key="2">
    <source>
        <dbReference type="Proteomes" id="UP000255050"/>
    </source>
</evidence>
<comment type="caution">
    <text evidence="1">The sequence shown here is derived from an EMBL/GenBank/DDBJ whole genome shotgun (WGS) entry which is preliminary data.</text>
</comment>
<reference evidence="1 2" key="1">
    <citation type="submission" date="2018-06" db="EMBL/GenBank/DDBJ databases">
        <authorList>
            <consortium name="Pathogen Informatics"/>
            <person name="Doyle S."/>
        </authorList>
    </citation>
    <scope>NUCLEOTIDE SEQUENCE [LARGE SCALE GENOMIC DNA]</scope>
    <source>
        <strain evidence="1 2">NCTC11694</strain>
    </source>
</reference>
<dbReference type="EC" id="4.2.1.32" evidence="1"/>
<dbReference type="Gene3D" id="3.20.130.10">
    <property type="entry name" value="Fe-S hydro-lyase, tartrate dehydratase beta-type, catalytic domain"/>
    <property type="match status" value="1"/>
</dbReference>